<comment type="caution">
    <text evidence="1">The sequence shown here is derived from an EMBL/GenBank/DDBJ whole genome shotgun (WGS) entry which is preliminary data.</text>
</comment>
<dbReference type="InterPro" id="IPR041881">
    <property type="entry name" value="PqqD_sf"/>
</dbReference>
<sequence length="103" mass="11499">MSEDTYANRISPAACLRRNPDVRETPVDDDIFLVAPDSDDIVYLDRIGTAIWKLLEAPHTQEDVRAVFHDAFPDVPPARIDTDLNNALQDLLARGLIVVDRTG</sequence>
<organism evidence="1 2">
    <name type="scientific">Ferruginivarius sediminum</name>
    <dbReference type="NCBI Taxonomy" id="2661937"/>
    <lineage>
        <taxon>Bacteria</taxon>
        <taxon>Pseudomonadati</taxon>
        <taxon>Pseudomonadota</taxon>
        <taxon>Alphaproteobacteria</taxon>
        <taxon>Rhodospirillales</taxon>
        <taxon>Rhodospirillaceae</taxon>
        <taxon>Ferruginivarius</taxon>
    </lineage>
</organism>
<evidence type="ECO:0000313" key="1">
    <source>
        <dbReference type="EMBL" id="RDD60379.1"/>
    </source>
</evidence>
<dbReference type="Pfam" id="PF05402">
    <property type="entry name" value="PqqD"/>
    <property type="match status" value="1"/>
</dbReference>
<dbReference type="InterPro" id="IPR008792">
    <property type="entry name" value="PQQD"/>
</dbReference>
<dbReference type="AlphaFoldDB" id="A0A369T4Y2"/>
<gene>
    <name evidence="1" type="ORF">DRB17_18255</name>
</gene>
<keyword evidence="2" id="KW-1185">Reference proteome</keyword>
<protein>
    <submittedName>
        <fullName evidence="1">PqqD family protein</fullName>
    </submittedName>
</protein>
<dbReference type="EMBL" id="QPMH01000028">
    <property type="protein sequence ID" value="RDD60379.1"/>
    <property type="molecule type" value="Genomic_DNA"/>
</dbReference>
<proteinExistence type="predicted"/>
<dbReference type="Gene3D" id="1.10.10.1150">
    <property type="entry name" value="Coenzyme PQQ synthesis protein D (PqqD)"/>
    <property type="match status" value="1"/>
</dbReference>
<evidence type="ECO:0000313" key="2">
    <source>
        <dbReference type="Proteomes" id="UP000253941"/>
    </source>
</evidence>
<reference evidence="1 2" key="1">
    <citation type="submission" date="2018-07" db="EMBL/GenBank/DDBJ databases">
        <title>Venubactetium sediminum gen. nov., sp. nov., isolated from a marine solar saltern.</title>
        <authorList>
            <person name="Wang S."/>
        </authorList>
    </citation>
    <scope>NUCLEOTIDE SEQUENCE [LARGE SCALE GENOMIC DNA]</scope>
    <source>
        <strain evidence="1 2">WD2A32</strain>
    </source>
</reference>
<name>A0A369T4Y2_9PROT</name>
<dbReference type="RefSeq" id="WP_114583667.1">
    <property type="nucleotide sequence ID" value="NZ_QPMH01000028.1"/>
</dbReference>
<dbReference type="Proteomes" id="UP000253941">
    <property type="component" value="Unassembled WGS sequence"/>
</dbReference>
<accession>A0A369T4Y2</accession>